<evidence type="ECO:0000313" key="2">
    <source>
        <dbReference type="Proteomes" id="UP001372714"/>
    </source>
</evidence>
<sequence length="80" mass="8717">MLPKYHSRFLRYISGFFPESLLVEVTLTIDDNEVMAINIATSAGDLAHCETTETQALDIVAMGEIAQVLKARVGMASETA</sequence>
<gene>
    <name evidence="1" type="ORF">V6W80_15385</name>
</gene>
<keyword evidence="2" id="KW-1185">Reference proteome</keyword>
<evidence type="ECO:0008006" key="3">
    <source>
        <dbReference type="Google" id="ProtNLM"/>
    </source>
</evidence>
<evidence type="ECO:0000313" key="1">
    <source>
        <dbReference type="EMBL" id="WWM65102.1"/>
    </source>
</evidence>
<protein>
    <recommendedName>
        <fullName evidence="3">DUF1652 domain-containing protein</fullName>
    </recommendedName>
</protein>
<dbReference type="RefSeq" id="WP_338544743.1">
    <property type="nucleotide sequence ID" value="NZ_CP145723.1"/>
</dbReference>
<proteinExistence type="predicted"/>
<accession>A0ABZ2FNC1</accession>
<name>A0ABZ2FNC1_9PSED</name>
<organism evidence="1 2">
    <name type="scientific">Pseudomonas benzopyrenica</name>
    <dbReference type="NCBI Taxonomy" id="2993566"/>
    <lineage>
        <taxon>Bacteria</taxon>
        <taxon>Pseudomonadati</taxon>
        <taxon>Pseudomonadota</taxon>
        <taxon>Gammaproteobacteria</taxon>
        <taxon>Pseudomonadales</taxon>
        <taxon>Pseudomonadaceae</taxon>
        <taxon>Pseudomonas</taxon>
    </lineage>
</organism>
<dbReference type="EMBL" id="CP145723">
    <property type="protein sequence ID" value="WWM65102.1"/>
    <property type="molecule type" value="Genomic_DNA"/>
</dbReference>
<dbReference type="Proteomes" id="UP001372714">
    <property type="component" value="Chromosome"/>
</dbReference>
<reference evidence="1 2" key="1">
    <citation type="submission" date="2024-02" db="EMBL/GenBank/DDBJ databases">
        <title>The whole genome sequence of Pseudomonas benzopyrenica MLY92.</title>
        <authorList>
            <person name="Liu Y."/>
        </authorList>
    </citation>
    <scope>NUCLEOTIDE SEQUENCE [LARGE SCALE GENOMIC DNA]</scope>
    <source>
        <strain evidence="1 2">MLY92</strain>
    </source>
</reference>